<feature type="transmembrane region" description="Helical" evidence="1">
    <location>
        <begin position="124"/>
        <end position="150"/>
    </location>
</feature>
<protein>
    <submittedName>
        <fullName evidence="3">DUF2062 domain-containing protein</fullName>
    </submittedName>
</protein>
<evidence type="ECO:0000256" key="1">
    <source>
        <dbReference type="SAM" id="Phobius"/>
    </source>
</evidence>
<comment type="caution">
    <text evidence="3">The sequence shown here is derived from an EMBL/GenBank/DDBJ whole genome shotgun (WGS) entry which is preliminary data.</text>
</comment>
<evidence type="ECO:0000313" key="3">
    <source>
        <dbReference type="EMBL" id="MFC7338409.1"/>
    </source>
</evidence>
<accession>A0ABW2L9F9</accession>
<dbReference type="RefSeq" id="WP_379713703.1">
    <property type="nucleotide sequence ID" value="NZ_JBHTBS010000007.1"/>
</dbReference>
<dbReference type="EMBL" id="JBHTBS010000007">
    <property type="protein sequence ID" value="MFC7338409.1"/>
    <property type="molecule type" value="Genomic_DNA"/>
</dbReference>
<keyword evidence="1" id="KW-0472">Membrane</keyword>
<gene>
    <name evidence="3" type="ORF">ACFQY0_14540</name>
</gene>
<proteinExistence type="predicted"/>
<sequence length="174" mass="19747">MRKVHRLLRHRRLRHRGWWKPILHQLLDRRLWHPCRDTVAGGISIGLFFSMMPMPFQSLAAAAIATRAKVNIPFTIAACFVTNPLTEIPIRAAQLGFGAWLRETFGITVPRIADASLPEGFSNFIIGFLMMGVLLSLIAYPLVHLFSALLPHHLPIKRHRVRPPREPARRGSAN</sequence>
<name>A0ABW2L9F9_9BACT</name>
<evidence type="ECO:0000313" key="4">
    <source>
        <dbReference type="Proteomes" id="UP001596472"/>
    </source>
</evidence>
<keyword evidence="4" id="KW-1185">Reference proteome</keyword>
<dbReference type="PANTHER" id="PTHR40547">
    <property type="entry name" value="SLL0298 PROTEIN"/>
    <property type="match status" value="1"/>
</dbReference>
<reference evidence="4" key="1">
    <citation type="journal article" date="2019" name="Int. J. Syst. Evol. Microbiol.">
        <title>The Global Catalogue of Microorganisms (GCM) 10K type strain sequencing project: providing services to taxonomists for standard genome sequencing and annotation.</title>
        <authorList>
            <consortium name="The Broad Institute Genomics Platform"/>
            <consortium name="The Broad Institute Genome Sequencing Center for Infectious Disease"/>
            <person name="Wu L."/>
            <person name="Ma J."/>
        </authorList>
    </citation>
    <scope>NUCLEOTIDE SEQUENCE [LARGE SCALE GENOMIC DNA]</scope>
    <source>
        <strain evidence="4">CGMCC 4.1467</strain>
    </source>
</reference>
<dbReference type="Proteomes" id="UP001596472">
    <property type="component" value="Unassembled WGS sequence"/>
</dbReference>
<keyword evidence="1" id="KW-1133">Transmembrane helix</keyword>
<dbReference type="PANTHER" id="PTHR40547:SF1">
    <property type="entry name" value="SLL0298 PROTEIN"/>
    <property type="match status" value="1"/>
</dbReference>
<organism evidence="3 4">
    <name type="scientific">Haloferula chungangensis</name>
    <dbReference type="NCBI Taxonomy" id="1048331"/>
    <lineage>
        <taxon>Bacteria</taxon>
        <taxon>Pseudomonadati</taxon>
        <taxon>Verrucomicrobiota</taxon>
        <taxon>Verrucomicrobiia</taxon>
        <taxon>Verrucomicrobiales</taxon>
        <taxon>Verrucomicrobiaceae</taxon>
        <taxon>Haloferula</taxon>
    </lineage>
</organism>
<evidence type="ECO:0000259" key="2">
    <source>
        <dbReference type="Pfam" id="PF09835"/>
    </source>
</evidence>
<feature type="domain" description="DUF2062" evidence="2">
    <location>
        <begin position="21"/>
        <end position="147"/>
    </location>
</feature>
<keyword evidence="1" id="KW-0812">Transmembrane</keyword>
<dbReference type="InterPro" id="IPR018639">
    <property type="entry name" value="DUF2062"/>
</dbReference>
<dbReference type="Pfam" id="PF09835">
    <property type="entry name" value="DUF2062"/>
    <property type="match status" value="1"/>
</dbReference>